<keyword evidence="1" id="KW-0678">Repressor</keyword>
<keyword evidence="7" id="KW-1185">Reference proteome</keyword>
<reference evidence="6 7" key="1">
    <citation type="submission" date="2017-05" db="EMBL/GenBank/DDBJ databases">
        <title>Vagococcus spp. assemblies.</title>
        <authorList>
            <person name="Gulvik C.A."/>
        </authorList>
    </citation>
    <scope>NUCLEOTIDE SEQUENCE [LARGE SCALE GENOMIC DNA]</scope>
    <source>
        <strain evidence="6 7">CCUG 51432</strain>
    </source>
</reference>
<gene>
    <name evidence="6" type="ORF">CBF29_02710</name>
</gene>
<evidence type="ECO:0000313" key="6">
    <source>
        <dbReference type="EMBL" id="RSU15262.1"/>
    </source>
</evidence>
<dbReference type="SMART" id="SM00422">
    <property type="entry name" value="HTH_MERR"/>
    <property type="match status" value="1"/>
</dbReference>
<name>A0A430B4X7_9ENTE</name>
<comment type="caution">
    <text evidence="6">The sequence shown here is derived from an EMBL/GenBank/DDBJ whole genome shotgun (WGS) entry which is preliminary data.</text>
</comment>
<dbReference type="Proteomes" id="UP000287605">
    <property type="component" value="Unassembled WGS sequence"/>
</dbReference>
<organism evidence="6 7">
    <name type="scientific">Vagococcus elongatus</name>
    <dbReference type="NCBI Taxonomy" id="180344"/>
    <lineage>
        <taxon>Bacteria</taxon>
        <taxon>Bacillati</taxon>
        <taxon>Bacillota</taxon>
        <taxon>Bacilli</taxon>
        <taxon>Lactobacillales</taxon>
        <taxon>Enterococcaceae</taxon>
        <taxon>Vagococcus</taxon>
    </lineage>
</organism>
<keyword evidence="2" id="KW-0805">Transcription regulation</keyword>
<dbReference type="EMBL" id="NGKA01000002">
    <property type="protein sequence ID" value="RSU15262.1"/>
    <property type="molecule type" value="Genomic_DNA"/>
</dbReference>
<dbReference type="OrthoDB" id="9773308at2"/>
<evidence type="ECO:0000259" key="5">
    <source>
        <dbReference type="PROSITE" id="PS50937"/>
    </source>
</evidence>
<keyword evidence="3" id="KW-0238">DNA-binding</keyword>
<dbReference type="GO" id="GO:0003677">
    <property type="term" value="F:DNA binding"/>
    <property type="evidence" value="ECO:0007669"/>
    <property type="project" value="UniProtKB-KW"/>
</dbReference>
<dbReference type="InterPro" id="IPR009061">
    <property type="entry name" value="DNA-bd_dom_put_sf"/>
</dbReference>
<accession>A0A430B4X7</accession>
<dbReference type="GO" id="GO:0003700">
    <property type="term" value="F:DNA-binding transcription factor activity"/>
    <property type="evidence" value="ECO:0007669"/>
    <property type="project" value="InterPro"/>
</dbReference>
<sequence>MNTLIKIGDFAQLNNIPIQTLRYYESIELLLPAKVDKLTNYRYYDVMQSTIVDSIQFLKSFNFSLEEIKNILDQENTVDTLNEKVEQKYLELSAEKKSIEEKMRLIQSFKETNHIYQQKSQQKSFEVTILPKRDILTFPISKNIYEMDLLEYELHLRQFKQSLVAHHIPVYQFNRVGSIMAQENFRQEELDSRTMFIFCDKHLSHLENFTTLPRQQYAIHYCEAFEEETSEILVLKKMLEERNLQVAGDYICEVVYEIPHSNQLSRNMFIRMQVPVF</sequence>
<evidence type="ECO:0000256" key="2">
    <source>
        <dbReference type="ARBA" id="ARBA00023015"/>
    </source>
</evidence>
<protein>
    <recommendedName>
        <fullName evidence="5">HTH merR-type domain-containing protein</fullName>
    </recommendedName>
</protein>
<dbReference type="RefSeq" id="WP_126807026.1">
    <property type="nucleotide sequence ID" value="NZ_NGKA01000002.1"/>
</dbReference>
<evidence type="ECO:0000256" key="4">
    <source>
        <dbReference type="ARBA" id="ARBA00023163"/>
    </source>
</evidence>
<keyword evidence="4" id="KW-0804">Transcription</keyword>
<feature type="domain" description="HTH merR-type" evidence="5">
    <location>
        <begin position="4"/>
        <end position="74"/>
    </location>
</feature>
<dbReference type="SUPFAM" id="SSF46955">
    <property type="entry name" value="Putative DNA-binding domain"/>
    <property type="match status" value="1"/>
</dbReference>
<dbReference type="PANTHER" id="PTHR30204">
    <property type="entry name" value="REDOX-CYCLING DRUG-SENSING TRANSCRIPTIONAL ACTIVATOR SOXR"/>
    <property type="match status" value="1"/>
</dbReference>
<dbReference type="PANTHER" id="PTHR30204:SF69">
    <property type="entry name" value="MERR-FAMILY TRANSCRIPTIONAL REGULATOR"/>
    <property type="match status" value="1"/>
</dbReference>
<dbReference type="Pfam" id="PF13411">
    <property type="entry name" value="MerR_1"/>
    <property type="match status" value="1"/>
</dbReference>
<dbReference type="InterPro" id="IPR047057">
    <property type="entry name" value="MerR_fam"/>
</dbReference>
<dbReference type="InterPro" id="IPR000551">
    <property type="entry name" value="MerR-type_HTH_dom"/>
</dbReference>
<proteinExistence type="predicted"/>
<dbReference type="Gene3D" id="1.10.1660.10">
    <property type="match status" value="1"/>
</dbReference>
<dbReference type="AlphaFoldDB" id="A0A430B4X7"/>
<dbReference type="PROSITE" id="PS50937">
    <property type="entry name" value="HTH_MERR_2"/>
    <property type="match status" value="1"/>
</dbReference>
<evidence type="ECO:0000313" key="7">
    <source>
        <dbReference type="Proteomes" id="UP000287605"/>
    </source>
</evidence>
<evidence type="ECO:0000256" key="3">
    <source>
        <dbReference type="ARBA" id="ARBA00023125"/>
    </source>
</evidence>
<evidence type="ECO:0000256" key="1">
    <source>
        <dbReference type="ARBA" id="ARBA00022491"/>
    </source>
</evidence>